<dbReference type="PANTHER" id="PTHR34109">
    <property type="entry name" value="BNAUNNG04460D PROTEIN-RELATED"/>
    <property type="match status" value="1"/>
</dbReference>
<dbReference type="PANTHER" id="PTHR34109:SF1">
    <property type="entry name" value="VOC DOMAIN-CONTAINING PROTEIN"/>
    <property type="match status" value="1"/>
</dbReference>
<gene>
    <name evidence="2" type="ORF">GS399_15480</name>
</gene>
<evidence type="ECO:0000313" key="2">
    <source>
        <dbReference type="EMBL" id="MXV52375.1"/>
    </source>
</evidence>
<dbReference type="Gene3D" id="3.30.720.120">
    <property type="match status" value="1"/>
</dbReference>
<dbReference type="InterPro" id="IPR029068">
    <property type="entry name" value="Glyas_Bleomycin-R_OHBP_Dase"/>
</dbReference>
<dbReference type="Gene3D" id="3.30.720.110">
    <property type="match status" value="1"/>
</dbReference>
<proteinExistence type="predicted"/>
<feature type="domain" description="Glyoxalase/fosfomycin resistance/dioxygenase" evidence="1">
    <location>
        <begin position="17"/>
        <end position="120"/>
    </location>
</feature>
<dbReference type="RefSeq" id="WP_160845547.1">
    <property type="nucleotide sequence ID" value="NZ_WVHT01000007.1"/>
</dbReference>
<dbReference type="Pfam" id="PF00903">
    <property type="entry name" value="Glyoxalase"/>
    <property type="match status" value="1"/>
</dbReference>
<organism evidence="2 3">
    <name type="scientific">Hufsiella arboris</name>
    <dbReference type="NCBI Taxonomy" id="2695275"/>
    <lineage>
        <taxon>Bacteria</taxon>
        <taxon>Pseudomonadati</taxon>
        <taxon>Bacteroidota</taxon>
        <taxon>Sphingobacteriia</taxon>
        <taxon>Sphingobacteriales</taxon>
        <taxon>Sphingobacteriaceae</taxon>
        <taxon>Hufsiella</taxon>
    </lineage>
</organism>
<dbReference type="Proteomes" id="UP000466586">
    <property type="component" value="Unassembled WGS sequence"/>
</dbReference>
<evidence type="ECO:0000313" key="3">
    <source>
        <dbReference type="Proteomes" id="UP000466586"/>
    </source>
</evidence>
<protein>
    <submittedName>
        <fullName evidence="2">VOC family protein</fullName>
    </submittedName>
</protein>
<accession>A0A7K1YCS2</accession>
<keyword evidence="3" id="KW-1185">Reference proteome</keyword>
<dbReference type="CDD" id="cd07246">
    <property type="entry name" value="VOC_like"/>
    <property type="match status" value="1"/>
</dbReference>
<dbReference type="EMBL" id="WVHT01000007">
    <property type="protein sequence ID" value="MXV52375.1"/>
    <property type="molecule type" value="Genomic_DNA"/>
</dbReference>
<reference evidence="2 3" key="1">
    <citation type="submission" date="2019-11" db="EMBL/GenBank/DDBJ databases">
        <title>Pedobacter sp. HMF7647 Genome sequencing and assembly.</title>
        <authorList>
            <person name="Kang H."/>
            <person name="Kim H."/>
            <person name="Joh K."/>
        </authorList>
    </citation>
    <scope>NUCLEOTIDE SEQUENCE [LARGE SCALE GENOMIC DNA]</scope>
    <source>
        <strain evidence="2 3">HMF7647</strain>
    </source>
</reference>
<name>A0A7K1YCS2_9SPHI</name>
<dbReference type="SUPFAM" id="SSF54593">
    <property type="entry name" value="Glyoxalase/Bleomycin resistance protein/Dihydroxybiphenyl dioxygenase"/>
    <property type="match status" value="1"/>
</dbReference>
<sequence>MEIPTGHQAVMPYLMLADSAKFIDFTQKVFGAEVTFKRMREDEKTIMHSEINVNGSTIMFCDATDKFREQTCNFFVYVESADNSYEKALQCEGKSVMELSDQDYGRTCGVIDPSGNTWWITSVSDK</sequence>
<comment type="caution">
    <text evidence="2">The sequence shown here is derived from an EMBL/GenBank/DDBJ whole genome shotgun (WGS) entry which is preliminary data.</text>
</comment>
<dbReference type="InterPro" id="IPR004360">
    <property type="entry name" value="Glyas_Fos-R_dOase_dom"/>
</dbReference>
<dbReference type="AlphaFoldDB" id="A0A7K1YCS2"/>
<evidence type="ECO:0000259" key="1">
    <source>
        <dbReference type="Pfam" id="PF00903"/>
    </source>
</evidence>